<dbReference type="STRING" id="76731.RD2015_2581"/>
<dbReference type="EMBL" id="CP013729">
    <property type="protein sequence ID" value="ALV07046.1"/>
    <property type="molecule type" value="Genomic_DNA"/>
</dbReference>
<organism evidence="1 2">
    <name type="scientific">Roseateles depolymerans</name>
    <dbReference type="NCBI Taxonomy" id="76731"/>
    <lineage>
        <taxon>Bacteria</taxon>
        <taxon>Pseudomonadati</taxon>
        <taxon>Pseudomonadota</taxon>
        <taxon>Betaproteobacteria</taxon>
        <taxon>Burkholderiales</taxon>
        <taxon>Sphaerotilaceae</taxon>
        <taxon>Roseateles</taxon>
    </lineage>
</organism>
<dbReference type="AlphaFoldDB" id="A0A0U3D0E1"/>
<reference evidence="1 2" key="1">
    <citation type="submission" date="2015-12" db="EMBL/GenBank/DDBJ databases">
        <title>Complete genome of Roseateles depolymerans KCTC 42856.</title>
        <authorList>
            <person name="Kim K.M."/>
        </authorList>
    </citation>
    <scope>NUCLEOTIDE SEQUENCE [LARGE SCALE GENOMIC DNA]</scope>
    <source>
        <strain evidence="1 2">KCTC 42856</strain>
    </source>
</reference>
<evidence type="ECO:0000313" key="2">
    <source>
        <dbReference type="Proteomes" id="UP000060699"/>
    </source>
</evidence>
<dbReference type="KEGG" id="rdp:RD2015_2581"/>
<dbReference type="Proteomes" id="UP000060699">
    <property type="component" value="Chromosome"/>
</dbReference>
<accession>A0A0U3D0E1</accession>
<sequence>MNTNEQRDQDELDAAKAFWVMDPAAQRLTAPRELTLAELQAVAGGPEVEGSSSN</sequence>
<proteinExistence type="predicted"/>
<protein>
    <submittedName>
        <fullName evidence="1">Uncharacterized protein</fullName>
    </submittedName>
</protein>
<evidence type="ECO:0000313" key="1">
    <source>
        <dbReference type="EMBL" id="ALV07046.1"/>
    </source>
</evidence>
<keyword evidence="2" id="KW-1185">Reference proteome</keyword>
<dbReference type="RefSeq" id="WP_157592956.1">
    <property type="nucleotide sequence ID" value="NZ_CP013729.1"/>
</dbReference>
<name>A0A0U3D0E1_9BURK</name>
<gene>
    <name evidence="1" type="ORF">RD2015_2581</name>
</gene>